<dbReference type="STRING" id="1802421.A2318_00460"/>
<comment type="caution">
    <text evidence="3">The sequence shown here is derived from an EMBL/GenBank/DDBJ whole genome shotgun (WGS) entry which is preliminary data.</text>
</comment>
<dbReference type="AlphaFoldDB" id="A0A1F7W2R4"/>
<reference evidence="3 4" key="1">
    <citation type="journal article" date="2016" name="Nat. Commun.">
        <title>Thousands of microbial genomes shed light on interconnected biogeochemical processes in an aquifer system.</title>
        <authorList>
            <person name="Anantharaman K."/>
            <person name="Brown C.T."/>
            <person name="Hug L.A."/>
            <person name="Sharon I."/>
            <person name="Castelle C.J."/>
            <person name="Probst A.J."/>
            <person name="Thomas B.C."/>
            <person name="Singh A."/>
            <person name="Wilkins M.J."/>
            <person name="Karaoz U."/>
            <person name="Brodie E.L."/>
            <person name="Williams K.H."/>
            <person name="Hubbard S.S."/>
            <person name="Banfield J.F."/>
        </authorList>
    </citation>
    <scope>NUCLEOTIDE SEQUENCE [LARGE SCALE GENOMIC DNA]</scope>
</reference>
<organism evidence="3 4">
    <name type="scientific">Candidatus Uhrbacteria bacterium RIFOXYB2_FULL_45_11</name>
    <dbReference type="NCBI Taxonomy" id="1802421"/>
    <lineage>
        <taxon>Bacteria</taxon>
        <taxon>Candidatus Uhriibacteriota</taxon>
    </lineage>
</organism>
<accession>A0A1F7W2R4</accession>
<feature type="transmembrane region" description="Helical" evidence="1">
    <location>
        <begin position="263"/>
        <end position="281"/>
    </location>
</feature>
<sequence length="287" mass="29990">MNVNPGDNRFCVVTNNDIGAPIVVPPVPPLIDVVKVPSPLALPNGPGSVMYTYTLKNIGTVPVTNVTMVGDTCSPIVRISGDVNNDNKLDLTETWAHTCTTTLTSTHTNNVVATGWANGLSATDIASATVIVGVPAVVPPLIHVTKVPNPLALAAGGGIVTYTEKITNPGTIPLSNVQLVDDKCAPMQFISGDINGNNLLEPTETWAYTCQSNLKTTTTNTAIASGQANGITVRDFAIATVVVAEAAPILPVTGFFSAEKTPWVFAILSSVFAAAVLLYTIRNKKNI</sequence>
<evidence type="ECO:0000313" key="4">
    <source>
        <dbReference type="Proteomes" id="UP000177331"/>
    </source>
</evidence>
<dbReference type="Pfam" id="PF24346">
    <property type="entry name" value="DUF7507"/>
    <property type="match status" value="1"/>
</dbReference>
<feature type="domain" description="DUF7507" evidence="2">
    <location>
        <begin position="140"/>
        <end position="229"/>
    </location>
</feature>
<proteinExistence type="predicted"/>
<protein>
    <recommendedName>
        <fullName evidence="2">DUF7507 domain-containing protein</fullName>
    </recommendedName>
</protein>
<dbReference type="Proteomes" id="UP000177331">
    <property type="component" value="Unassembled WGS sequence"/>
</dbReference>
<name>A0A1F7W2R4_9BACT</name>
<keyword evidence="1" id="KW-0472">Membrane</keyword>
<keyword evidence="1" id="KW-1133">Transmembrane helix</keyword>
<evidence type="ECO:0000256" key="1">
    <source>
        <dbReference type="SAM" id="Phobius"/>
    </source>
</evidence>
<evidence type="ECO:0000259" key="2">
    <source>
        <dbReference type="Pfam" id="PF24346"/>
    </source>
</evidence>
<keyword evidence="1" id="KW-0812">Transmembrane</keyword>
<dbReference type="InterPro" id="IPR055354">
    <property type="entry name" value="DUF7507"/>
</dbReference>
<gene>
    <name evidence="3" type="ORF">A2318_00460</name>
</gene>
<feature type="transmembrane region" description="Helical" evidence="1">
    <location>
        <begin position="236"/>
        <end position="257"/>
    </location>
</feature>
<dbReference type="EMBL" id="MGFD01000066">
    <property type="protein sequence ID" value="OGL96517.1"/>
    <property type="molecule type" value="Genomic_DNA"/>
</dbReference>
<evidence type="ECO:0000313" key="3">
    <source>
        <dbReference type="EMBL" id="OGL96517.1"/>
    </source>
</evidence>